<gene>
    <name evidence="2" type="ORF">A1353_21660</name>
</gene>
<evidence type="ECO:0000256" key="1">
    <source>
        <dbReference type="SAM" id="Phobius"/>
    </source>
</evidence>
<evidence type="ECO:0000313" key="2">
    <source>
        <dbReference type="EMBL" id="OAH98982.1"/>
    </source>
</evidence>
<keyword evidence="1" id="KW-1133">Transmembrane helix</keyword>
<evidence type="ECO:0000313" key="3">
    <source>
        <dbReference type="Proteomes" id="UP000077763"/>
    </source>
</evidence>
<keyword evidence="1" id="KW-0812">Transmembrane</keyword>
<reference evidence="2 3" key="1">
    <citation type="submission" date="2016-03" db="EMBL/GenBank/DDBJ databases">
        <authorList>
            <person name="Ploux O."/>
        </authorList>
    </citation>
    <scope>NUCLEOTIDE SEQUENCE [LARGE SCALE GENOMIC DNA]</scope>
    <source>
        <strain evidence="2 3">R-45371</strain>
    </source>
</reference>
<accession>A0A177M162</accession>
<organism evidence="2 3">
    <name type="scientific">Methylomonas methanica</name>
    <dbReference type="NCBI Taxonomy" id="421"/>
    <lineage>
        <taxon>Bacteria</taxon>
        <taxon>Pseudomonadati</taxon>
        <taxon>Pseudomonadota</taxon>
        <taxon>Gammaproteobacteria</taxon>
        <taxon>Methylococcales</taxon>
        <taxon>Methylococcaceae</taxon>
        <taxon>Methylomonas</taxon>
    </lineage>
</organism>
<proteinExistence type="predicted"/>
<dbReference type="AlphaFoldDB" id="A0A177M162"/>
<sequence>MYSEETRFLPIVRCEEEDFEAYEDEEHGIGFTQSLRSRRKRKSDDFSELVDVFNSLMEERQLILKDDKLTPEQKVQLLEANRLMLFTVKGGRLVKTDKIVYSILLFAGSVLVALALMTSFGVLPADITLAFEGTVLGGTIATIAQKLGKL</sequence>
<protein>
    <submittedName>
        <fullName evidence="2">Uncharacterized protein</fullName>
    </submittedName>
</protein>
<dbReference type="RefSeq" id="WP_064038292.1">
    <property type="nucleotide sequence ID" value="NZ_LUUH01000085.1"/>
</dbReference>
<keyword evidence="1" id="KW-0472">Membrane</keyword>
<comment type="caution">
    <text evidence="2">The sequence shown here is derived from an EMBL/GenBank/DDBJ whole genome shotgun (WGS) entry which is preliminary data.</text>
</comment>
<dbReference type="Proteomes" id="UP000077763">
    <property type="component" value="Unassembled WGS sequence"/>
</dbReference>
<name>A0A177M162_METMH</name>
<feature type="transmembrane region" description="Helical" evidence="1">
    <location>
        <begin position="99"/>
        <end position="121"/>
    </location>
</feature>
<dbReference type="EMBL" id="LUUH01000085">
    <property type="protein sequence ID" value="OAH98982.1"/>
    <property type="molecule type" value="Genomic_DNA"/>
</dbReference>